<protein>
    <submittedName>
        <fullName evidence="1">Uncharacterized protein</fullName>
    </submittedName>
</protein>
<accession>A0ABC9N4M0</accession>
<reference evidence="1" key="1">
    <citation type="submission" date="2007-06" db="EMBL/GenBank/DDBJ databases">
        <authorList>
            <person name="Fulton L."/>
            <person name="Clifton S."/>
            <person name="Fulton B."/>
            <person name="Xu J."/>
            <person name="Minx P."/>
            <person name="Pepin K.H."/>
            <person name="Johnson M."/>
            <person name="Thiruvilangam P."/>
            <person name="Bhonagiri V."/>
            <person name="Nash W.E."/>
            <person name="Mardis E.R."/>
            <person name="Wilson R.K."/>
        </authorList>
    </citation>
    <scope>NUCLEOTIDE SEQUENCE [LARGE SCALE GENOMIC DNA]</scope>
    <source>
        <strain evidence="1">ATCC 8492</strain>
    </source>
</reference>
<dbReference type="AlphaFoldDB" id="A0ABC9N4M0"/>
<sequence>MKETRYTVMAWALRAPISAEATAIITFRILSQTDDFVLIKLRINS</sequence>
<dbReference type="EMBL" id="AAYH02000049">
    <property type="protein sequence ID" value="EDO51676.1"/>
    <property type="molecule type" value="Genomic_DNA"/>
</dbReference>
<evidence type="ECO:0000313" key="1">
    <source>
        <dbReference type="EMBL" id="EDO51676.1"/>
    </source>
</evidence>
<dbReference type="Proteomes" id="UP000004110">
    <property type="component" value="Unassembled WGS sequence"/>
</dbReference>
<reference evidence="1" key="2">
    <citation type="submission" date="2013-11" db="EMBL/GenBank/DDBJ databases">
        <title>Draft genome sequence of Bacteroides uniformis (ATCC 8492).</title>
        <authorList>
            <person name="Sudarsanam P."/>
            <person name="Ley R."/>
            <person name="Guruge J."/>
            <person name="Turnbaugh P.J."/>
            <person name="Mahowald M."/>
            <person name="Liep D."/>
            <person name="Gordon J."/>
        </authorList>
    </citation>
    <scope>NUCLEOTIDE SEQUENCE</scope>
    <source>
        <strain evidence="1">ATCC 8492</strain>
    </source>
</reference>
<evidence type="ECO:0000313" key="2">
    <source>
        <dbReference type="Proteomes" id="UP000004110"/>
    </source>
</evidence>
<name>A0ABC9N4M0_BACUC</name>
<keyword evidence="2" id="KW-1185">Reference proteome</keyword>
<gene>
    <name evidence="1" type="ORF">BACUNI_04224</name>
</gene>
<organism evidence="1 2">
    <name type="scientific">Bacteroides uniformis (strain ATCC 8492 / DSM 6597 / CCUG 4942 / CIP 103695 / JCM 5828 / KCTC 5204 / NCTC 13054 / VPI 0061)</name>
    <dbReference type="NCBI Taxonomy" id="411479"/>
    <lineage>
        <taxon>Bacteria</taxon>
        <taxon>Pseudomonadati</taxon>
        <taxon>Bacteroidota</taxon>
        <taxon>Bacteroidia</taxon>
        <taxon>Bacteroidales</taxon>
        <taxon>Bacteroidaceae</taxon>
        <taxon>Bacteroides</taxon>
    </lineage>
</organism>
<proteinExistence type="predicted"/>
<comment type="caution">
    <text evidence="1">The sequence shown here is derived from an EMBL/GenBank/DDBJ whole genome shotgun (WGS) entry which is preliminary data.</text>
</comment>